<dbReference type="Proteomes" id="UP000652761">
    <property type="component" value="Unassembled WGS sequence"/>
</dbReference>
<comment type="caution">
    <text evidence="1">The sequence shown here is derived from an EMBL/GenBank/DDBJ whole genome shotgun (WGS) entry which is preliminary data.</text>
</comment>
<evidence type="ECO:0000313" key="2">
    <source>
        <dbReference type="Proteomes" id="UP000652761"/>
    </source>
</evidence>
<dbReference type="PANTHER" id="PTHR48006">
    <property type="entry name" value="LEUCINE-RICH REPEAT-CONTAINING PROTEIN DDB_G0281931-RELATED"/>
    <property type="match status" value="1"/>
</dbReference>
<accession>A0A843TLD6</accession>
<proteinExistence type="predicted"/>
<dbReference type="InterPro" id="IPR051824">
    <property type="entry name" value="LRR_Rcpt-Like_S/T_Kinase"/>
</dbReference>
<name>A0A843TLD6_COLES</name>
<protein>
    <submittedName>
        <fullName evidence="1">Uncharacterized protein</fullName>
    </submittedName>
</protein>
<evidence type="ECO:0000313" key="1">
    <source>
        <dbReference type="EMBL" id="MQL69369.1"/>
    </source>
</evidence>
<dbReference type="Gene3D" id="3.30.200.20">
    <property type="entry name" value="Phosphorylase Kinase, domain 1"/>
    <property type="match status" value="1"/>
</dbReference>
<organism evidence="1 2">
    <name type="scientific">Colocasia esculenta</name>
    <name type="common">Wild taro</name>
    <name type="synonym">Arum esculentum</name>
    <dbReference type="NCBI Taxonomy" id="4460"/>
    <lineage>
        <taxon>Eukaryota</taxon>
        <taxon>Viridiplantae</taxon>
        <taxon>Streptophyta</taxon>
        <taxon>Embryophyta</taxon>
        <taxon>Tracheophyta</taxon>
        <taxon>Spermatophyta</taxon>
        <taxon>Magnoliopsida</taxon>
        <taxon>Liliopsida</taxon>
        <taxon>Araceae</taxon>
        <taxon>Aroideae</taxon>
        <taxon>Colocasieae</taxon>
        <taxon>Colocasia</taxon>
    </lineage>
</organism>
<dbReference type="AlphaFoldDB" id="A0A843TLD6"/>
<dbReference type="OrthoDB" id="628701at2759"/>
<dbReference type="PANTHER" id="PTHR48006:SF34">
    <property type="entry name" value="OS08G0203700 PROTEIN"/>
    <property type="match status" value="1"/>
</dbReference>
<sequence length="150" mass="16958">MPLCPMFCCGKSSDRREQGKKKGASWRIFSLKELHSATNNFNYDNKLGEGGFGSVYWGQLSDGSQLPLPHSLSYLNIFGKPALWGPPWWISNMTALQRLDVSENKLTGLPCQHWVTSGTWGAETLRQREKKYHGLSLPLSRLLSLSHYMV</sequence>
<keyword evidence="2" id="KW-1185">Reference proteome</keyword>
<dbReference type="EMBL" id="NMUH01000035">
    <property type="protein sequence ID" value="MQL69369.1"/>
    <property type="molecule type" value="Genomic_DNA"/>
</dbReference>
<dbReference type="SUPFAM" id="SSF56112">
    <property type="entry name" value="Protein kinase-like (PK-like)"/>
    <property type="match status" value="1"/>
</dbReference>
<gene>
    <name evidence="1" type="ORF">Taro_001631</name>
</gene>
<dbReference type="InterPro" id="IPR011009">
    <property type="entry name" value="Kinase-like_dom_sf"/>
</dbReference>
<reference evidence="1" key="1">
    <citation type="submission" date="2017-07" db="EMBL/GenBank/DDBJ databases">
        <title>Taro Niue Genome Assembly and Annotation.</title>
        <authorList>
            <person name="Atibalentja N."/>
            <person name="Keating K."/>
            <person name="Fields C.J."/>
        </authorList>
    </citation>
    <scope>NUCLEOTIDE SEQUENCE</scope>
    <source>
        <strain evidence="1">Niue_2</strain>
        <tissue evidence="1">Leaf</tissue>
    </source>
</reference>
<dbReference type="SUPFAM" id="SSF52058">
    <property type="entry name" value="L domain-like"/>
    <property type="match status" value="1"/>
</dbReference>